<proteinExistence type="inferred from homology"/>
<name>U5W563_9ACTN</name>
<dbReference type="Gene3D" id="3.30.465.10">
    <property type="match status" value="1"/>
</dbReference>
<evidence type="ECO:0000256" key="3">
    <source>
        <dbReference type="ARBA" id="ARBA00022630"/>
    </source>
</evidence>
<dbReference type="Proteomes" id="UP000017746">
    <property type="component" value="Chromosome"/>
</dbReference>
<dbReference type="PANTHER" id="PTHR42973">
    <property type="entry name" value="BINDING OXIDOREDUCTASE, PUTATIVE (AFU_ORTHOLOGUE AFUA_1G17690)-RELATED"/>
    <property type="match status" value="1"/>
</dbReference>
<dbReference type="EMBL" id="CP006272">
    <property type="protein sequence ID" value="AGZ44152.1"/>
    <property type="molecule type" value="Genomic_DNA"/>
</dbReference>
<reference evidence="7 8" key="1">
    <citation type="journal article" date="2014" name="J. Biotechnol.">
        <title>Complete genome sequence of the actinobacterium Actinoplanes friuliensis HAG 010964, producer of the lipopeptide antibiotic friulimycin.</title>
        <authorList>
            <person name="Ruckert C."/>
            <person name="Szczepanowski R."/>
            <person name="Albersmeier A."/>
            <person name="Goesmann A."/>
            <person name="Fischer N."/>
            <person name="Steinkamper A."/>
            <person name="Puhler A."/>
            <person name="Biener R."/>
            <person name="Schwartz D."/>
            <person name="Kalinowski J."/>
        </authorList>
    </citation>
    <scope>NUCLEOTIDE SEQUENCE [LARGE SCALE GENOMIC DNA]</scope>
    <source>
        <strain evidence="7 8">DSM 7358</strain>
    </source>
</reference>
<dbReference type="InterPro" id="IPR006094">
    <property type="entry name" value="Oxid_FAD_bind_N"/>
</dbReference>
<feature type="domain" description="FAD-binding PCMH-type" evidence="6">
    <location>
        <begin position="47"/>
        <end position="216"/>
    </location>
</feature>
<evidence type="ECO:0000313" key="8">
    <source>
        <dbReference type="Proteomes" id="UP000017746"/>
    </source>
</evidence>
<evidence type="ECO:0000256" key="2">
    <source>
        <dbReference type="ARBA" id="ARBA00005466"/>
    </source>
</evidence>
<dbReference type="InterPro" id="IPR016166">
    <property type="entry name" value="FAD-bd_PCMH"/>
</dbReference>
<dbReference type="AlphaFoldDB" id="U5W563"/>
<evidence type="ECO:0000256" key="5">
    <source>
        <dbReference type="ARBA" id="ARBA00023002"/>
    </source>
</evidence>
<accession>U5W563</accession>
<evidence type="ECO:0000256" key="1">
    <source>
        <dbReference type="ARBA" id="ARBA00001974"/>
    </source>
</evidence>
<comment type="cofactor">
    <cofactor evidence="1">
        <name>FAD</name>
        <dbReference type="ChEBI" id="CHEBI:57692"/>
    </cofactor>
</comment>
<dbReference type="STRING" id="1246995.AFR_29455"/>
<dbReference type="OrthoDB" id="9775082at2"/>
<evidence type="ECO:0000313" key="7">
    <source>
        <dbReference type="EMBL" id="AGZ44152.1"/>
    </source>
</evidence>
<dbReference type="eggNOG" id="COG0277">
    <property type="taxonomic scope" value="Bacteria"/>
</dbReference>
<dbReference type="InterPro" id="IPR050416">
    <property type="entry name" value="FAD-linked_Oxidoreductase"/>
</dbReference>
<keyword evidence="8" id="KW-1185">Reference proteome</keyword>
<keyword evidence="4" id="KW-0274">FAD</keyword>
<dbReference type="InterPro" id="IPR016167">
    <property type="entry name" value="FAD-bd_PCMH_sub1"/>
</dbReference>
<dbReference type="PANTHER" id="PTHR42973:SF39">
    <property type="entry name" value="FAD-BINDING PCMH-TYPE DOMAIN-CONTAINING PROTEIN"/>
    <property type="match status" value="1"/>
</dbReference>
<protein>
    <submittedName>
        <fullName evidence="7">FAD-dependent oxygenase</fullName>
    </submittedName>
</protein>
<dbReference type="Gene3D" id="3.30.43.10">
    <property type="entry name" value="Uridine Diphospho-n-acetylenolpyruvylglucosamine Reductase, domain 2"/>
    <property type="match status" value="1"/>
</dbReference>
<evidence type="ECO:0000259" key="6">
    <source>
        <dbReference type="PROSITE" id="PS51387"/>
    </source>
</evidence>
<dbReference type="HOGENOM" id="CLU_018354_10_0_11"/>
<evidence type="ECO:0000256" key="4">
    <source>
        <dbReference type="ARBA" id="ARBA00022827"/>
    </source>
</evidence>
<dbReference type="Gene3D" id="3.40.462.20">
    <property type="match status" value="1"/>
</dbReference>
<dbReference type="SUPFAM" id="SSF56176">
    <property type="entry name" value="FAD-binding/transporter-associated domain-like"/>
    <property type="match status" value="1"/>
</dbReference>
<keyword evidence="5" id="KW-0560">Oxidoreductase</keyword>
<organism evidence="7 8">
    <name type="scientific">Actinoplanes friuliensis DSM 7358</name>
    <dbReference type="NCBI Taxonomy" id="1246995"/>
    <lineage>
        <taxon>Bacteria</taxon>
        <taxon>Bacillati</taxon>
        <taxon>Actinomycetota</taxon>
        <taxon>Actinomycetes</taxon>
        <taxon>Micromonosporales</taxon>
        <taxon>Micromonosporaceae</taxon>
        <taxon>Actinoplanes</taxon>
    </lineage>
</organism>
<gene>
    <name evidence="7" type="ORF">AFR_29455</name>
</gene>
<dbReference type="KEGG" id="afs:AFR_29455"/>
<comment type="similarity">
    <text evidence="2">Belongs to the oxygen-dependent FAD-linked oxidoreductase family.</text>
</comment>
<dbReference type="InterPro" id="IPR036318">
    <property type="entry name" value="FAD-bd_PCMH-like_sf"/>
</dbReference>
<dbReference type="RefSeq" id="WP_023560489.1">
    <property type="nucleotide sequence ID" value="NC_022657.1"/>
</dbReference>
<dbReference type="PROSITE" id="PS51387">
    <property type="entry name" value="FAD_PCMH"/>
    <property type="match status" value="1"/>
</dbReference>
<dbReference type="InterPro" id="IPR012951">
    <property type="entry name" value="BBE"/>
</dbReference>
<keyword evidence="3" id="KW-0285">Flavoprotein</keyword>
<dbReference type="PATRIC" id="fig|1246995.3.peg.5969"/>
<dbReference type="GO" id="GO:0071949">
    <property type="term" value="F:FAD binding"/>
    <property type="evidence" value="ECO:0007669"/>
    <property type="project" value="InterPro"/>
</dbReference>
<sequence>MTESSNDYPAVVDPAAAAELSHRVAGPVLLPGDKGYAEECATYNPAVPNNPALVVGAAGPSDVQAALAFAKAHDLAVAVMNTGHTTVVANDRTLLITTRRMDEVTIDPVARRARVGAGVRWQQVVDAAAKHGLAPLNGSSPLVGVVGYTLGGGLSATMGRKYGWASDHVTALDIVTADGQVRQATADAEPELFWAVRGSKSNLGIVTALEFELFPVTRLYGGVLIFPGEHAEAVLRAYATLTARAPDELTTSIAFMRLPDVPVFPEPLRGTFTVHVRVSFLGAAAEADALLAPLRTAAPVMIDTVADMPYTDYAAIYSDPEGPAPFAERTLSLSPLTGDLVAELLASIGPAADVPADIIELRHLGGALRDTPAGAGAAGLRTSEFVLWVVAVGGPDLTGPALRWTDGLFAALEPWALEGKHLNFIGQEDLSDEAVRAAYPAATYSRLARAKSGYDPANVFRLNHNIKPAV</sequence>
<dbReference type="Pfam" id="PF08031">
    <property type="entry name" value="BBE"/>
    <property type="match status" value="1"/>
</dbReference>
<dbReference type="GO" id="GO:0016491">
    <property type="term" value="F:oxidoreductase activity"/>
    <property type="evidence" value="ECO:0007669"/>
    <property type="project" value="UniProtKB-KW"/>
</dbReference>
<dbReference type="Pfam" id="PF01565">
    <property type="entry name" value="FAD_binding_4"/>
    <property type="match status" value="1"/>
</dbReference>
<dbReference type="InterPro" id="IPR016169">
    <property type="entry name" value="FAD-bd_PCMH_sub2"/>
</dbReference>